<dbReference type="EMBL" id="JAOQIO010000095">
    <property type="protein sequence ID" value="MCU6795694.1"/>
    <property type="molecule type" value="Genomic_DNA"/>
</dbReference>
<dbReference type="Gene3D" id="1.10.287.1100">
    <property type="entry name" value="Sporulation inhibitor A"/>
    <property type="match status" value="1"/>
</dbReference>
<comment type="caution">
    <text evidence="1">The sequence shown here is derived from an EMBL/GenBank/DDBJ whole genome shotgun (WGS) entry which is preliminary data.</text>
</comment>
<keyword evidence="1" id="KW-0649">Protein kinase inhibitor</keyword>
<name>A0ABT2UM23_9BACL</name>
<dbReference type="Proteomes" id="UP001652445">
    <property type="component" value="Unassembled WGS sequence"/>
</dbReference>
<gene>
    <name evidence="1" type="ORF">OB236_26620</name>
</gene>
<evidence type="ECO:0000313" key="1">
    <source>
        <dbReference type="EMBL" id="MCU6795694.1"/>
    </source>
</evidence>
<proteinExistence type="predicted"/>
<dbReference type="Pfam" id="PF08970">
    <property type="entry name" value="Sda"/>
    <property type="match status" value="1"/>
</dbReference>
<dbReference type="InterPro" id="IPR036916">
    <property type="entry name" value="Sda_sf"/>
</dbReference>
<dbReference type="SUPFAM" id="SSF100985">
    <property type="entry name" value="Sporulation inhibitor Sda"/>
    <property type="match status" value="1"/>
</dbReference>
<keyword evidence="2" id="KW-1185">Reference proteome</keyword>
<dbReference type="InterPro" id="IPR015064">
    <property type="entry name" value="Sda"/>
</dbReference>
<accession>A0ABT2UM23</accession>
<dbReference type="GO" id="GO:0004860">
    <property type="term" value="F:protein kinase inhibitor activity"/>
    <property type="evidence" value="ECO:0007669"/>
    <property type="project" value="UniProtKB-KW"/>
</dbReference>
<organism evidence="1 2">
    <name type="scientific">Paenibacillus baimaensis</name>
    <dbReference type="NCBI Taxonomy" id="2982185"/>
    <lineage>
        <taxon>Bacteria</taxon>
        <taxon>Bacillati</taxon>
        <taxon>Bacillota</taxon>
        <taxon>Bacilli</taxon>
        <taxon>Bacillales</taxon>
        <taxon>Paenibacillaceae</taxon>
        <taxon>Paenibacillus</taxon>
    </lineage>
</organism>
<protein>
    <submittedName>
        <fullName evidence="1">Sporulation histidine kinase inhibitor Sda</fullName>
    </submittedName>
</protein>
<dbReference type="RefSeq" id="WP_083688949.1">
    <property type="nucleotide sequence ID" value="NZ_JAOQIO010000095.1"/>
</dbReference>
<sequence length="55" mass="6668">MISILKKLNNEDLLVYYSMAIELEHHVDKEFIELLERELARRNISIQPRQEDNQK</sequence>
<evidence type="ECO:0000313" key="2">
    <source>
        <dbReference type="Proteomes" id="UP001652445"/>
    </source>
</evidence>
<reference evidence="1 2" key="1">
    <citation type="submission" date="2022-09" db="EMBL/GenBank/DDBJ databases">
        <authorList>
            <person name="Han X.L."/>
            <person name="Wang Q."/>
            <person name="Lu T."/>
        </authorList>
    </citation>
    <scope>NUCLEOTIDE SEQUENCE [LARGE SCALE GENOMIC DNA]</scope>
    <source>
        <strain evidence="1 2">WQ 127069</strain>
    </source>
</reference>